<keyword evidence="7 8" id="KW-0472">Membrane</keyword>
<feature type="transmembrane region" description="Helical" evidence="8">
    <location>
        <begin position="304"/>
        <end position="324"/>
    </location>
</feature>
<gene>
    <name evidence="9" type="ORF">CWE10_03395</name>
</gene>
<reference evidence="9" key="1">
    <citation type="submission" date="2017-11" db="EMBL/GenBank/DDBJ databases">
        <title>Three new genomes from thermophilic consortium.</title>
        <authorList>
            <person name="Quaggio R."/>
            <person name="Amgarten D."/>
            <person name="Setubal J.C."/>
        </authorList>
    </citation>
    <scope>NUCLEOTIDE SEQUENCE</scope>
    <source>
        <strain evidence="9">ZCTH01-B2</strain>
    </source>
</reference>
<keyword evidence="6 8" id="KW-1133">Transmembrane helix</keyword>
<feature type="transmembrane region" description="Helical" evidence="8">
    <location>
        <begin position="130"/>
        <end position="151"/>
    </location>
</feature>
<feature type="transmembrane region" description="Helical" evidence="8">
    <location>
        <begin position="172"/>
        <end position="193"/>
    </location>
</feature>
<protein>
    <submittedName>
        <fullName evidence="9">Allose ABC transporter</fullName>
    </submittedName>
</protein>
<comment type="subcellular location">
    <subcellularLocation>
        <location evidence="1">Cell membrane</location>
        <topology evidence="1">Multi-pass membrane protein</topology>
    </subcellularLocation>
</comment>
<dbReference type="CDD" id="cd06579">
    <property type="entry name" value="TM_PBP1_transp_AraH_like"/>
    <property type="match status" value="1"/>
</dbReference>
<evidence type="ECO:0000256" key="7">
    <source>
        <dbReference type="ARBA" id="ARBA00023136"/>
    </source>
</evidence>
<accession>A0A953I1I9</accession>
<dbReference type="NCBIfam" id="NF007252">
    <property type="entry name" value="PRK09699.1"/>
    <property type="match status" value="1"/>
</dbReference>
<keyword evidence="4" id="KW-0997">Cell inner membrane</keyword>
<evidence type="ECO:0000313" key="10">
    <source>
        <dbReference type="Proteomes" id="UP000732377"/>
    </source>
</evidence>
<keyword evidence="5 8" id="KW-0812">Transmembrane</keyword>
<feature type="transmembrane region" description="Helical" evidence="8">
    <location>
        <begin position="225"/>
        <end position="248"/>
    </location>
</feature>
<feature type="transmembrane region" description="Helical" evidence="8">
    <location>
        <begin position="21"/>
        <end position="41"/>
    </location>
</feature>
<proteinExistence type="predicted"/>
<evidence type="ECO:0000256" key="2">
    <source>
        <dbReference type="ARBA" id="ARBA00022448"/>
    </source>
</evidence>
<dbReference type="Pfam" id="PF02653">
    <property type="entry name" value="BPD_transp_2"/>
    <property type="match status" value="1"/>
</dbReference>
<sequence>MEGIDVAQGSAKKHRLSFSEVWDRYSTVLILVLMILVFGVLEPRAFLGGNNLIKIVEQSAITILLACGEFFAILLAGIDLSISSTMALTGVVTAKLLVAGVQPFLAVLLGAILLGAAIGAVNGGLINVTGLPPFIITLGTQAILRGLTMTVSSARAVSGIPVAFTKAMGGKLWGVIPTPILVALLTALVLTFFTKKTQAGRNLYAIGGNAQSAWFAGINVKRHTLLAFIIAGVCAGLAGMVNIARLGAAEPNAGTGYETFAIAAAIIGGTSFFGGVGVVPKVVVGGLIIGVINNGLNMVGVSSYYQQIAMGALIIIAVTLDRFFGASRKRG</sequence>
<evidence type="ECO:0000256" key="4">
    <source>
        <dbReference type="ARBA" id="ARBA00022519"/>
    </source>
</evidence>
<dbReference type="PANTHER" id="PTHR32196:SF21">
    <property type="entry name" value="ABC TRANSPORTER PERMEASE PROTEIN YPHD-RELATED"/>
    <property type="match status" value="1"/>
</dbReference>
<evidence type="ECO:0000256" key="3">
    <source>
        <dbReference type="ARBA" id="ARBA00022475"/>
    </source>
</evidence>
<comment type="caution">
    <text evidence="9">The sequence shown here is derived from an EMBL/GenBank/DDBJ whole genome shotgun (WGS) entry which is preliminary data.</text>
</comment>
<evidence type="ECO:0000256" key="6">
    <source>
        <dbReference type="ARBA" id="ARBA00022989"/>
    </source>
</evidence>
<dbReference type="InterPro" id="IPR001851">
    <property type="entry name" value="ABC_transp_permease"/>
</dbReference>
<evidence type="ECO:0000256" key="5">
    <source>
        <dbReference type="ARBA" id="ARBA00022692"/>
    </source>
</evidence>
<feature type="transmembrane region" description="Helical" evidence="8">
    <location>
        <begin position="61"/>
        <end position="82"/>
    </location>
</feature>
<dbReference type="EMBL" id="PIUK01000018">
    <property type="protein sequence ID" value="MBY6275251.1"/>
    <property type="molecule type" value="Genomic_DNA"/>
</dbReference>
<evidence type="ECO:0000256" key="1">
    <source>
        <dbReference type="ARBA" id="ARBA00004651"/>
    </source>
</evidence>
<dbReference type="GO" id="GO:0005886">
    <property type="term" value="C:plasma membrane"/>
    <property type="evidence" value="ECO:0007669"/>
    <property type="project" value="UniProtKB-SubCell"/>
</dbReference>
<dbReference type="AlphaFoldDB" id="A0A953I1I9"/>
<dbReference type="Proteomes" id="UP000732377">
    <property type="component" value="Unassembled WGS sequence"/>
</dbReference>
<feature type="transmembrane region" description="Helical" evidence="8">
    <location>
        <begin position="260"/>
        <end position="292"/>
    </location>
</feature>
<evidence type="ECO:0000313" key="9">
    <source>
        <dbReference type="EMBL" id="MBY6275251.1"/>
    </source>
</evidence>
<keyword evidence="2" id="KW-0813">Transport</keyword>
<dbReference type="PANTHER" id="PTHR32196">
    <property type="entry name" value="ABC TRANSPORTER PERMEASE PROTEIN YPHD-RELATED-RELATED"/>
    <property type="match status" value="1"/>
</dbReference>
<feature type="transmembrane region" description="Helical" evidence="8">
    <location>
        <begin position="94"/>
        <end position="118"/>
    </location>
</feature>
<name>A0A953I1I9_SYMTR</name>
<dbReference type="GO" id="GO:0022857">
    <property type="term" value="F:transmembrane transporter activity"/>
    <property type="evidence" value="ECO:0007669"/>
    <property type="project" value="InterPro"/>
</dbReference>
<evidence type="ECO:0000256" key="8">
    <source>
        <dbReference type="SAM" id="Phobius"/>
    </source>
</evidence>
<organism evidence="9 10">
    <name type="scientific">Symbiobacterium thermophilum</name>
    <dbReference type="NCBI Taxonomy" id="2734"/>
    <lineage>
        <taxon>Bacteria</taxon>
        <taxon>Bacillati</taxon>
        <taxon>Bacillota</taxon>
        <taxon>Clostridia</taxon>
        <taxon>Eubacteriales</taxon>
        <taxon>Symbiobacteriaceae</taxon>
        <taxon>Symbiobacterium</taxon>
    </lineage>
</organism>
<keyword evidence="3" id="KW-1003">Cell membrane</keyword>